<keyword evidence="4" id="KW-1185">Reference proteome</keyword>
<dbReference type="InterPro" id="IPR000073">
    <property type="entry name" value="AB_hydrolase_1"/>
</dbReference>
<dbReference type="PRINTS" id="PR00111">
    <property type="entry name" value="ABHYDROLASE"/>
</dbReference>
<dbReference type="Pfam" id="PF08386">
    <property type="entry name" value="Abhydrolase_4"/>
    <property type="match status" value="1"/>
</dbReference>
<dbReference type="Proteomes" id="UP000461768">
    <property type="component" value="Unassembled WGS sequence"/>
</dbReference>
<dbReference type="InterPro" id="IPR013595">
    <property type="entry name" value="Pept_S33_TAP-like_C"/>
</dbReference>
<dbReference type="AlphaFoldDB" id="A0A7V7UAD7"/>
<comment type="caution">
    <text evidence="3">The sequence shown here is derived from an EMBL/GenBank/DDBJ whole genome shotgun (WGS) entry which is preliminary data.</text>
</comment>
<protein>
    <submittedName>
        <fullName evidence="3">Alpha/beta hydrolase</fullName>
    </submittedName>
</protein>
<dbReference type="PANTHER" id="PTHR46438:SF11">
    <property type="entry name" value="LIPASE-RELATED"/>
    <property type="match status" value="1"/>
</dbReference>
<dbReference type="OrthoDB" id="9808398at2"/>
<dbReference type="InterPro" id="IPR029058">
    <property type="entry name" value="AB_hydrolase_fold"/>
</dbReference>
<proteinExistence type="predicted"/>
<dbReference type="GO" id="GO:0016787">
    <property type="term" value="F:hydrolase activity"/>
    <property type="evidence" value="ECO:0007669"/>
    <property type="project" value="UniProtKB-KW"/>
</dbReference>
<feature type="domain" description="Peptidase S33 tripeptidyl aminopeptidase-like C-terminal" evidence="2">
    <location>
        <begin position="197"/>
        <end position="254"/>
    </location>
</feature>
<evidence type="ECO:0000313" key="3">
    <source>
        <dbReference type="EMBL" id="KAB1434256.1"/>
    </source>
</evidence>
<reference evidence="3 4" key="1">
    <citation type="submission" date="2019-09" db="EMBL/GenBank/DDBJ databases">
        <authorList>
            <person name="Valk L.C."/>
        </authorList>
    </citation>
    <scope>NUCLEOTIDE SEQUENCE [LARGE SCALE GENOMIC DNA]</scope>
    <source>
        <strain evidence="3">GalUA</strain>
    </source>
</reference>
<evidence type="ECO:0000259" key="2">
    <source>
        <dbReference type="Pfam" id="PF08386"/>
    </source>
</evidence>
<name>A0A7V7UAD7_9FIRM</name>
<keyword evidence="3" id="KW-0378">Hydrolase</keyword>
<gene>
    <name evidence="3" type="ORF">F7O84_17345</name>
</gene>
<dbReference type="Gene3D" id="3.40.50.1820">
    <property type="entry name" value="alpha/beta hydrolase"/>
    <property type="match status" value="1"/>
</dbReference>
<dbReference type="Pfam" id="PF00561">
    <property type="entry name" value="Abhydrolase_1"/>
    <property type="match status" value="1"/>
</dbReference>
<evidence type="ECO:0000313" key="4">
    <source>
        <dbReference type="Proteomes" id="UP000461768"/>
    </source>
</evidence>
<dbReference type="SUPFAM" id="SSF53474">
    <property type="entry name" value="alpha/beta-Hydrolases"/>
    <property type="match status" value="1"/>
</dbReference>
<dbReference type="EMBL" id="WAGX01000008">
    <property type="protein sequence ID" value="KAB1434256.1"/>
    <property type="molecule type" value="Genomic_DNA"/>
</dbReference>
<accession>A0A7V7UAD7</accession>
<evidence type="ECO:0000259" key="1">
    <source>
        <dbReference type="Pfam" id="PF00561"/>
    </source>
</evidence>
<organism evidence="3 4">
    <name type="scientific">Candidatus Galacturonatibacter soehngenii</name>
    <dbReference type="NCBI Taxonomy" id="2307010"/>
    <lineage>
        <taxon>Bacteria</taxon>
        <taxon>Bacillati</taxon>
        <taxon>Bacillota</taxon>
        <taxon>Clostridia</taxon>
        <taxon>Lachnospirales</taxon>
        <taxon>Lachnospiraceae</taxon>
        <taxon>Candidatus Galacturonatibacter</taxon>
    </lineage>
</organism>
<reference evidence="3 4" key="2">
    <citation type="submission" date="2020-02" db="EMBL/GenBank/DDBJ databases">
        <title>Candidatus Galacturonibacter soehngenii shows hetero-acetogenic catabolism of galacturonic acid but lacks a canonical carbon monoxide dehydrogenase/acetyl-CoA synthase complex.</title>
        <authorList>
            <person name="Diender M."/>
            <person name="Stouten G.R."/>
            <person name="Petersen J.F."/>
            <person name="Nielsen P.H."/>
            <person name="Dueholm M.S."/>
            <person name="Pronk J.T."/>
            <person name="Van Loosdrecht M.C.M."/>
        </authorList>
    </citation>
    <scope>NUCLEOTIDE SEQUENCE [LARGE SCALE GENOMIC DNA]</scope>
    <source>
        <strain evidence="3">GalUA</strain>
    </source>
</reference>
<feature type="domain" description="AB hydrolase-1" evidence="1">
    <location>
        <begin position="20"/>
        <end position="143"/>
    </location>
</feature>
<sequence length="258" mass="29293">MNIIIDNIKTNYVVEGEGETILMLHGWGSNLMPFQPLIKHLSNYYKVYALDLPGFGQSEEPNTPWCVDDFVHFIISFTKQMGITDAILIGHSFGGECIIKLANIPTLPFQINKIILMGSAGIRHPKTMKQKMKIRMFKLGKWFLKLKPIQLLYPDALEQFQSKSGSADYRLATPLMRQSFVKVINEILDESYFTNIKPSTLLIWGENDTATPLCDGQYMEKTIPDAGLVTIKNAGHYVFLDQAFTVHKVIDSFLNIKE</sequence>
<dbReference type="PANTHER" id="PTHR46438">
    <property type="entry name" value="ALPHA/BETA-HYDROLASES SUPERFAMILY PROTEIN"/>
    <property type="match status" value="1"/>
</dbReference>